<protein>
    <submittedName>
        <fullName evidence="6">HipA N-terminal domain protein</fullName>
    </submittedName>
</protein>
<dbReference type="PANTHER" id="PTHR37419">
    <property type="entry name" value="SERINE/THREONINE-PROTEIN KINASE TOXIN HIPA"/>
    <property type="match status" value="1"/>
</dbReference>
<evidence type="ECO:0000259" key="4">
    <source>
        <dbReference type="Pfam" id="PF07804"/>
    </source>
</evidence>
<keyword evidence="3" id="KW-0418">Kinase</keyword>
<dbReference type="AlphaFoldDB" id="A0A059FIB7"/>
<keyword evidence="7" id="KW-1185">Reference proteome</keyword>
<proteinExistence type="inferred from homology"/>
<dbReference type="GO" id="GO:0004674">
    <property type="term" value="F:protein serine/threonine kinase activity"/>
    <property type="evidence" value="ECO:0007669"/>
    <property type="project" value="TreeGrafter"/>
</dbReference>
<dbReference type="STRING" id="1280952.HJA_03336"/>
<dbReference type="Pfam" id="PF07804">
    <property type="entry name" value="HipA_C"/>
    <property type="match status" value="1"/>
</dbReference>
<dbReference type="PANTHER" id="PTHR37419:SF1">
    <property type="entry name" value="SERINE_THREONINE-PROTEIN KINASE TOXIN HIPA"/>
    <property type="match status" value="1"/>
</dbReference>
<dbReference type="InterPro" id="IPR017508">
    <property type="entry name" value="HipA_N1"/>
</dbReference>
<keyword evidence="2" id="KW-0808">Transferase</keyword>
<reference evidence="6 7" key="1">
    <citation type="journal article" date="2014" name="Antonie Van Leeuwenhoek">
        <title>Hyphomonas beringensis sp. nov. and Hyphomonas chukchiensis sp. nov., isolated from surface seawater of the Bering Sea and Chukchi Sea.</title>
        <authorList>
            <person name="Li C."/>
            <person name="Lai Q."/>
            <person name="Li G."/>
            <person name="Dong C."/>
            <person name="Wang J."/>
            <person name="Liao Y."/>
            <person name="Shao Z."/>
        </authorList>
    </citation>
    <scope>NUCLEOTIDE SEQUENCE [LARGE SCALE GENOMIC DNA]</scope>
    <source>
        <strain evidence="6 7">VP2</strain>
    </source>
</reference>
<feature type="domain" description="HipA N-terminal subdomain 1" evidence="5">
    <location>
        <begin position="10"/>
        <end position="109"/>
    </location>
</feature>
<dbReference type="Pfam" id="PF13657">
    <property type="entry name" value="Couple_hipA"/>
    <property type="match status" value="1"/>
</dbReference>
<dbReference type="CDD" id="cd17808">
    <property type="entry name" value="HipA_Ec_like"/>
    <property type="match status" value="1"/>
</dbReference>
<dbReference type="EMBL" id="ARYJ01000002">
    <property type="protein sequence ID" value="KCZ90228.1"/>
    <property type="molecule type" value="Genomic_DNA"/>
</dbReference>
<dbReference type="InterPro" id="IPR052028">
    <property type="entry name" value="HipA_Ser/Thr_kinase"/>
</dbReference>
<evidence type="ECO:0000256" key="1">
    <source>
        <dbReference type="ARBA" id="ARBA00010164"/>
    </source>
</evidence>
<evidence type="ECO:0000313" key="7">
    <source>
        <dbReference type="Proteomes" id="UP000024816"/>
    </source>
</evidence>
<gene>
    <name evidence="6" type="ORF">HJA_03336</name>
</gene>
<dbReference type="eggNOG" id="COG3550">
    <property type="taxonomic scope" value="Bacteria"/>
</dbReference>
<evidence type="ECO:0000256" key="3">
    <source>
        <dbReference type="ARBA" id="ARBA00022777"/>
    </source>
</evidence>
<evidence type="ECO:0000313" key="6">
    <source>
        <dbReference type="EMBL" id="KCZ90228.1"/>
    </source>
</evidence>
<organism evidence="6 7">
    <name type="scientific">Hyphomonas jannaschiana VP2</name>
    <dbReference type="NCBI Taxonomy" id="1280952"/>
    <lineage>
        <taxon>Bacteria</taxon>
        <taxon>Pseudomonadati</taxon>
        <taxon>Pseudomonadota</taxon>
        <taxon>Alphaproteobacteria</taxon>
        <taxon>Hyphomonadales</taxon>
        <taxon>Hyphomonadaceae</taxon>
        <taxon>Hyphomonas</taxon>
    </lineage>
</organism>
<name>A0A059FIB7_9PROT</name>
<evidence type="ECO:0000259" key="5">
    <source>
        <dbReference type="Pfam" id="PF13657"/>
    </source>
</evidence>
<feature type="domain" description="HipA-like C-terminal" evidence="4">
    <location>
        <begin position="155"/>
        <end position="397"/>
    </location>
</feature>
<dbReference type="PATRIC" id="fig|1280952.3.peg.667"/>
<accession>A0A059FIB7</accession>
<comment type="similarity">
    <text evidence="1">Belongs to the HipA Ser/Thr kinase family.</text>
</comment>
<dbReference type="OrthoDB" id="9805913at2"/>
<evidence type="ECO:0000256" key="2">
    <source>
        <dbReference type="ARBA" id="ARBA00022679"/>
    </source>
</evidence>
<dbReference type="RefSeq" id="WP_035578244.1">
    <property type="nucleotide sequence ID" value="NZ_ARYJ01000002.1"/>
</dbReference>
<dbReference type="NCBIfam" id="TIGR03071">
    <property type="entry name" value="couple_hipA"/>
    <property type="match status" value="1"/>
</dbReference>
<dbReference type="GO" id="GO:0005829">
    <property type="term" value="C:cytosol"/>
    <property type="evidence" value="ECO:0007669"/>
    <property type="project" value="TreeGrafter"/>
</dbReference>
<dbReference type="InterPro" id="IPR012893">
    <property type="entry name" value="HipA-like_C"/>
</dbReference>
<dbReference type="Proteomes" id="UP000024816">
    <property type="component" value="Unassembled WGS sequence"/>
</dbReference>
<comment type="caution">
    <text evidence="6">The sequence shown here is derived from an EMBL/GenBank/DDBJ whole genome shotgun (WGS) entry which is preliminary data.</text>
</comment>
<sequence>MARRPRTQRLNVYLNARLVGRLEKAGTGAVSFRYDPDWLGWPGAMPVSISMPMSTQVYRGAQVINVFENLLPDAERVRRNVAERLGADGTDAFSLLAVTGRDCVGALQFLPPEDVPGTAGEVNGTAMNEAEIAGLIRQLRINPLGLDPDNGDFRISIAGAQDKTALLKKDGVWHRPIGTTATTHILKPAIGVVQNGIDLTDSVQNEYACLRLCALLGLDVAEAEIVTFEDQMALSVTRFDRMWTGDGRLLRLPQEDFCQALSVPSTRKYQKEDGPGMLQILERLKESDRANEDRYAFFKAQVIYWLLGATDGHAKNFSIALQPGGGFWMTKLYDVLTVQLVVDDRRIGQNRFKLAMSVGDNNRYQVNQIARRHFEQTAAAAGLPKGTLDMVQAELNAAIPPALDTLGELAGNTIPEALINSIAGGVRSRLAILNL</sequence>